<dbReference type="InterPro" id="IPR005828">
    <property type="entry name" value="MFS_sugar_transport-like"/>
</dbReference>
<feature type="transmembrane region" description="Helical" evidence="9">
    <location>
        <begin position="255"/>
        <end position="280"/>
    </location>
</feature>
<feature type="compositionally biased region" description="Basic and acidic residues" evidence="8">
    <location>
        <begin position="1"/>
        <end position="12"/>
    </location>
</feature>
<evidence type="ECO:0000259" key="10">
    <source>
        <dbReference type="PROSITE" id="PS50850"/>
    </source>
</evidence>
<evidence type="ECO:0000256" key="4">
    <source>
        <dbReference type="ARBA" id="ARBA00022692"/>
    </source>
</evidence>
<keyword evidence="3 7" id="KW-0813">Transport</keyword>
<evidence type="ECO:0000256" key="8">
    <source>
        <dbReference type="SAM" id="MobiDB-lite"/>
    </source>
</evidence>
<evidence type="ECO:0000313" key="12">
    <source>
        <dbReference type="Proteomes" id="UP000188318"/>
    </source>
</evidence>
<name>A0A1R3S0P8_ASPC5</name>
<evidence type="ECO:0000256" key="5">
    <source>
        <dbReference type="ARBA" id="ARBA00022989"/>
    </source>
</evidence>
<feature type="transmembrane region" description="Helical" evidence="9">
    <location>
        <begin position="545"/>
        <end position="563"/>
    </location>
</feature>
<dbReference type="SUPFAM" id="SSF103473">
    <property type="entry name" value="MFS general substrate transporter"/>
    <property type="match status" value="1"/>
</dbReference>
<evidence type="ECO:0000256" key="9">
    <source>
        <dbReference type="SAM" id="Phobius"/>
    </source>
</evidence>
<evidence type="ECO:0000256" key="2">
    <source>
        <dbReference type="ARBA" id="ARBA00010992"/>
    </source>
</evidence>
<feature type="transmembrane region" description="Helical" evidence="9">
    <location>
        <begin position="192"/>
        <end position="211"/>
    </location>
</feature>
<dbReference type="Pfam" id="PF00083">
    <property type="entry name" value="Sugar_tr"/>
    <property type="match status" value="1"/>
</dbReference>
<dbReference type="NCBIfam" id="TIGR00879">
    <property type="entry name" value="SP"/>
    <property type="match status" value="1"/>
</dbReference>
<dbReference type="FunFam" id="1.20.1250.20:FF:000100">
    <property type="entry name" value="MFS sugar transporter, putative"/>
    <property type="match status" value="1"/>
</dbReference>
<dbReference type="PRINTS" id="PR00171">
    <property type="entry name" value="SUGRTRNSPORT"/>
</dbReference>
<feature type="domain" description="Major facilitator superfamily (MFS) profile" evidence="10">
    <location>
        <begin position="121"/>
        <end position="567"/>
    </location>
</feature>
<feature type="transmembrane region" description="Helical" evidence="9">
    <location>
        <begin position="217"/>
        <end position="234"/>
    </location>
</feature>
<dbReference type="PROSITE" id="PS50850">
    <property type="entry name" value="MFS"/>
    <property type="match status" value="1"/>
</dbReference>
<gene>
    <name evidence="11" type="ORF">ASPCADRAFT_502650</name>
</gene>
<comment type="subcellular location">
    <subcellularLocation>
        <location evidence="1">Membrane</location>
        <topology evidence="1">Multi-pass membrane protein</topology>
    </subcellularLocation>
</comment>
<keyword evidence="6 9" id="KW-0472">Membrane</keyword>
<comment type="similarity">
    <text evidence="2 7">Belongs to the major facilitator superfamily. Sugar transporter (TC 2.A.1.1) family.</text>
</comment>
<dbReference type="GO" id="GO:0022857">
    <property type="term" value="F:transmembrane transporter activity"/>
    <property type="evidence" value="ECO:0007669"/>
    <property type="project" value="InterPro"/>
</dbReference>
<evidence type="ECO:0000313" key="11">
    <source>
        <dbReference type="EMBL" id="OOG00304.1"/>
    </source>
</evidence>
<dbReference type="VEuPathDB" id="FungiDB:ASPCADRAFT_502650"/>
<reference evidence="12" key="1">
    <citation type="journal article" date="2017" name="Genome Biol.">
        <title>Comparative genomics reveals high biological diversity and specific adaptations in the industrially and medically important fungal genus Aspergillus.</title>
        <authorList>
            <person name="de Vries R.P."/>
            <person name="Riley R."/>
            <person name="Wiebenga A."/>
            <person name="Aguilar-Osorio G."/>
            <person name="Amillis S."/>
            <person name="Uchima C.A."/>
            <person name="Anderluh G."/>
            <person name="Asadollahi M."/>
            <person name="Askin M."/>
            <person name="Barry K."/>
            <person name="Battaglia E."/>
            <person name="Bayram O."/>
            <person name="Benocci T."/>
            <person name="Braus-Stromeyer S.A."/>
            <person name="Caldana C."/>
            <person name="Canovas D."/>
            <person name="Cerqueira G.C."/>
            <person name="Chen F."/>
            <person name="Chen W."/>
            <person name="Choi C."/>
            <person name="Clum A."/>
            <person name="Dos Santos R.A."/>
            <person name="Damasio A.R."/>
            <person name="Diallinas G."/>
            <person name="Emri T."/>
            <person name="Fekete E."/>
            <person name="Flipphi M."/>
            <person name="Freyberg S."/>
            <person name="Gallo A."/>
            <person name="Gournas C."/>
            <person name="Habgood R."/>
            <person name="Hainaut M."/>
            <person name="Harispe M.L."/>
            <person name="Henrissat B."/>
            <person name="Hilden K.S."/>
            <person name="Hope R."/>
            <person name="Hossain A."/>
            <person name="Karabika E."/>
            <person name="Karaffa L."/>
            <person name="Karanyi Z."/>
            <person name="Krasevec N."/>
            <person name="Kuo A."/>
            <person name="Kusch H."/>
            <person name="LaButti K."/>
            <person name="Lagendijk E.L."/>
            <person name="Lapidus A."/>
            <person name="Levasseur A."/>
            <person name="Lindquist E."/>
            <person name="Lipzen A."/>
            <person name="Logrieco A.F."/>
            <person name="MacCabe A."/>
            <person name="Maekelae M.R."/>
            <person name="Malavazi I."/>
            <person name="Melin P."/>
            <person name="Meyer V."/>
            <person name="Mielnichuk N."/>
            <person name="Miskei M."/>
            <person name="Molnar A.P."/>
            <person name="Mule G."/>
            <person name="Ngan C.Y."/>
            <person name="Orejas M."/>
            <person name="Orosz E."/>
            <person name="Ouedraogo J.P."/>
            <person name="Overkamp K.M."/>
            <person name="Park H.-S."/>
            <person name="Perrone G."/>
            <person name="Piumi F."/>
            <person name="Punt P.J."/>
            <person name="Ram A.F."/>
            <person name="Ramon A."/>
            <person name="Rauscher S."/>
            <person name="Record E."/>
            <person name="Riano-Pachon D.M."/>
            <person name="Robert V."/>
            <person name="Roehrig J."/>
            <person name="Ruller R."/>
            <person name="Salamov A."/>
            <person name="Salih N.S."/>
            <person name="Samson R.A."/>
            <person name="Sandor E."/>
            <person name="Sanguinetti M."/>
            <person name="Schuetze T."/>
            <person name="Sepcic K."/>
            <person name="Shelest E."/>
            <person name="Sherlock G."/>
            <person name="Sophianopoulou V."/>
            <person name="Squina F.M."/>
            <person name="Sun H."/>
            <person name="Susca A."/>
            <person name="Todd R.B."/>
            <person name="Tsang A."/>
            <person name="Unkles S.E."/>
            <person name="van de Wiele N."/>
            <person name="van Rossen-Uffink D."/>
            <person name="Oliveira J.V."/>
            <person name="Vesth T.C."/>
            <person name="Visser J."/>
            <person name="Yu J.-H."/>
            <person name="Zhou M."/>
            <person name="Andersen M.R."/>
            <person name="Archer D.B."/>
            <person name="Baker S.E."/>
            <person name="Benoit I."/>
            <person name="Brakhage A.A."/>
            <person name="Braus G.H."/>
            <person name="Fischer R."/>
            <person name="Frisvad J.C."/>
            <person name="Goldman G.H."/>
            <person name="Houbraken J."/>
            <person name="Oakley B."/>
            <person name="Pocsi I."/>
            <person name="Scazzocchio C."/>
            <person name="Seiboth B."/>
            <person name="vanKuyk P.A."/>
            <person name="Wortman J."/>
            <person name="Dyer P.S."/>
            <person name="Grigoriev I.V."/>
        </authorList>
    </citation>
    <scope>NUCLEOTIDE SEQUENCE [LARGE SCALE GENOMIC DNA]</scope>
    <source>
        <strain evidence="12">ITEM 5010</strain>
    </source>
</reference>
<dbReference type="PANTHER" id="PTHR48020">
    <property type="entry name" value="PROTON MYO-INOSITOL COTRANSPORTER"/>
    <property type="match status" value="1"/>
</dbReference>
<dbReference type="InterPro" id="IPR003663">
    <property type="entry name" value="Sugar/inositol_transpt"/>
</dbReference>
<dbReference type="STRING" id="602072.A0A1R3S0P8"/>
<dbReference type="PROSITE" id="PS00217">
    <property type="entry name" value="SUGAR_TRANSPORT_2"/>
    <property type="match status" value="1"/>
</dbReference>
<dbReference type="Gene3D" id="1.20.1250.20">
    <property type="entry name" value="MFS general substrate transporter like domains"/>
    <property type="match status" value="1"/>
</dbReference>
<keyword evidence="12" id="KW-1185">Reference proteome</keyword>
<dbReference type="AlphaFoldDB" id="A0A1R3S0P8"/>
<dbReference type="InterPro" id="IPR050814">
    <property type="entry name" value="Myo-inositol_Transporter"/>
</dbReference>
<feature type="transmembrane region" description="Helical" evidence="9">
    <location>
        <begin position="516"/>
        <end position="536"/>
    </location>
</feature>
<keyword evidence="5 9" id="KW-1133">Transmembrane helix</keyword>
<evidence type="ECO:0000256" key="1">
    <source>
        <dbReference type="ARBA" id="ARBA00004141"/>
    </source>
</evidence>
<sequence length="628" mass="71102">MDTGEITEKAVNKAESPASVEHAEKPHRHDVFDIEGRSGGLNAVFENPLAGIPREQLLTDVESFCRQYGLEDHLDNFRKGALISQNPKAALDLPDLTDEDKEIIRREQTHKWSQPWQLYFMAAMCSLAAAVQGMDETVNNGAQAIYLKQLGITSPRFSDRMQDYLTGLVVGAPYLACALVGCWLTEPLNRYLARRGTIFLSCFIAAVASIWEGVANSWVNLFIARFVLGLGIGSKSSTVPVYAAECSPAPIRGALVMMWQMWTAFGIMLGNIMGVAFMGLSADLSWRLMLGSTVVLPIIVCAQVYLCPESPRWLIQHNQINKAFTSFRTLRPSDLQAARDLYYAYIQVELERKVNTGKNFFTMFVELFTIPRNRRATLASWIVMFLQQFCGVNVIAYYSTTIFEDSGYSTQQALLASMGTGILNWVFALPAFFTIDTWGRRNLLLFTFPFLAICLLWCGFSFWIDPDDSTSKKRVAMVTTGMYLFEVFYSPGEGPVPFTYSAEAFPLQVREVGMSWATATTWCFNFILSFTWPLLLRAFKPQGAFGWYAAWCVIGWFLVLLFVPETKELTLEELDQVFSVSTRKHAAYQLKNAWWHFRVWVLRQKLEPLPKFYEHAEELAEGTVQGEK</sequence>
<dbReference type="InterPro" id="IPR005829">
    <property type="entry name" value="Sugar_transporter_CS"/>
</dbReference>
<proteinExistence type="inferred from homology"/>
<evidence type="ECO:0000256" key="7">
    <source>
        <dbReference type="RuleBase" id="RU003346"/>
    </source>
</evidence>
<feature type="transmembrane region" description="Helical" evidence="9">
    <location>
        <begin position="378"/>
        <end position="398"/>
    </location>
</feature>
<organism evidence="11 12">
    <name type="scientific">Aspergillus carbonarius (strain ITEM 5010)</name>
    <dbReference type="NCBI Taxonomy" id="602072"/>
    <lineage>
        <taxon>Eukaryota</taxon>
        <taxon>Fungi</taxon>
        <taxon>Dikarya</taxon>
        <taxon>Ascomycota</taxon>
        <taxon>Pezizomycotina</taxon>
        <taxon>Eurotiomycetes</taxon>
        <taxon>Eurotiomycetidae</taxon>
        <taxon>Eurotiales</taxon>
        <taxon>Aspergillaceae</taxon>
        <taxon>Aspergillus</taxon>
        <taxon>Aspergillus subgen. Circumdati</taxon>
    </lineage>
</organism>
<protein>
    <recommendedName>
        <fullName evidence="10">Major facilitator superfamily (MFS) profile domain-containing protein</fullName>
    </recommendedName>
</protein>
<dbReference type="OMA" id="TEPMNRY"/>
<keyword evidence="4 9" id="KW-0812">Transmembrane</keyword>
<dbReference type="OrthoDB" id="5290825at2759"/>
<feature type="transmembrane region" description="Helical" evidence="9">
    <location>
        <begin position="442"/>
        <end position="464"/>
    </location>
</feature>
<dbReference type="GO" id="GO:0015791">
    <property type="term" value="P:polyol transmembrane transport"/>
    <property type="evidence" value="ECO:0007669"/>
    <property type="project" value="UniProtKB-ARBA"/>
</dbReference>
<dbReference type="InterPro" id="IPR020846">
    <property type="entry name" value="MFS_dom"/>
</dbReference>
<feature type="transmembrane region" description="Helical" evidence="9">
    <location>
        <begin position="413"/>
        <end position="435"/>
    </location>
</feature>
<feature type="region of interest" description="Disordered" evidence="8">
    <location>
        <begin position="1"/>
        <end position="28"/>
    </location>
</feature>
<accession>A0A1R3S0P8</accession>
<evidence type="ECO:0000256" key="3">
    <source>
        <dbReference type="ARBA" id="ARBA00022448"/>
    </source>
</evidence>
<dbReference type="PANTHER" id="PTHR48020:SF17">
    <property type="entry name" value="SUGAR TRANSPORTER, PUTATIVE (AFU_ORTHOLOGUE AFUA_8G06870)-RELATED"/>
    <property type="match status" value="1"/>
</dbReference>
<dbReference type="EMBL" id="KV907493">
    <property type="protein sequence ID" value="OOG00304.1"/>
    <property type="molecule type" value="Genomic_DNA"/>
</dbReference>
<dbReference type="InterPro" id="IPR036259">
    <property type="entry name" value="MFS_trans_sf"/>
</dbReference>
<feature type="transmembrane region" description="Helical" evidence="9">
    <location>
        <begin position="164"/>
        <end position="185"/>
    </location>
</feature>
<dbReference type="Proteomes" id="UP000188318">
    <property type="component" value="Unassembled WGS sequence"/>
</dbReference>
<dbReference type="GO" id="GO:0015798">
    <property type="term" value="P:myo-inositol transport"/>
    <property type="evidence" value="ECO:0007669"/>
    <property type="project" value="UniProtKB-ARBA"/>
</dbReference>
<evidence type="ECO:0000256" key="6">
    <source>
        <dbReference type="ARBA" id="ARBA00023136"/>
    </source>
</evidence>
<dbReference type="GO" id="GO:0016020">
    <property type="term" value="C:membrane"/>
    <property type="evidence" value="ECO:0007669"/>
    <property type="project" value="UniProtKB-SubCell"/>
</dbReference>